<organism evidence="1 2">
    <name type="scientific">Flavobacterium nitrogenifigens</name>
    <dbReference type="NCBI Taxonomy" id="1617283"/>
    <lineage>
        <taxon>Bacteria</taxon>
        <taxon>Pseudomonadati</taxon>
        <taxon>Bacteroidota</taxon>
        <taxon>Flavobacteriia</taxon>
        <taxon>Flavobacteriales</taxon>
        <taxon>Flavobacteriaceae</taxon>
        <taxon>Flavobacterium</taxon>
    </lineage>
</organism>
<protein>
    <submittedName>
        <fullName evidence="1">Uncharacterized protein</fullName>
    </submittedName>
</protein>
<reference evidence="1 2" key="1">
    <citation type="submission" date="2017-05" db="EMBL/GenBank/DDBJ databases">
        <authorList>
            <person name="Varghese N."/>
            <person name="Submissions S."/>
        </authorList>
    </citation>
    <scope>NUCLEOTIDE SEQUENCE [LARGE SCALE GENOMIC DNA]</scope>
    <source>
        <strain evidence="1 2">DSM 29982</strain>
    </source>
</reference>
<accession>A0A521FAP7</accession>
<proteinExistence type="predicted"/>
<dbReference type="Proteomes" id="UP000319267">
    <property type="component" value="Unassembled WGS sequence"/>
</dbReference>
<sequence>MKHFKQLAFLIALSFITTSCDSTRTALFDPYSYQKTTEIKVEAIKIMDKAITPYQNHKQEIEALFLEIEKLQEYEKNKPNNEITFAMWQVLSNKEKNLLAGFFKRWESKEVLSPLFIDESKKQILSAIDLLIQYEINKDKESKEQLLELINLNS</sequence>
<dbReference type="EMBL" id="FXTQ01000008">
    <property type="protein sequence ID" value="SMO93247.1"/>
    <property type="molecule type" value="Genomic_DNA"/>
</dbReference>
<dbReference type="PROSITE" id="PS51257">
    <property type="entry name" value="PROKAR_LIPOPROTEIN"/>
    <property type="match status" value="1"/>
</dbReference>
<gene>
    <name evidence="1" type="ORF">SAMN06265220_10849</name>
</gene>
<dbReference type="OrthoDB" id="794867at2"/>
<dbReference type="RefSeq" id="WP_111376183.1">
    <property type="nucleotide sequence ID" value="NZ_CP043612.1"/>
</dbReference>
<evidence type="ECO:0000313" key="1">
    <source>
        <dbReference type="EMBL" id="SMO93247.1"/>
    </source>
</evidence>
<evidence type="ECO:0000313" key="2">
    <source>
        <dbReference type="Proteomes" id="UP000319267"/>
    </source>
</evidence>
<keyword evidence="2" id="KW-1185">Reference proteome</keyword>
<dbReference type="AlphaFoldDB" id="A0A521FAP7"/>
<name>A0A521FAP7_9FLAO</name>